<evidence type="ECO:0000313" key="12">
    <source>
        <dbReference type="EMBL" id="RFU94454.1"/>
    </source>
</evidence>
<sequence>MMHIIPAIDIIEGKAVRLTQGVYESKKIYAGDPLELAKQFEDANLRYLHVVDLDGARGRGIVNLNVLERIANNTNLVIDFGGGIKRSADLEAAFSSGASKVTCGSVAVKNPSLLISWIEKFGCDRLILGADAKNGMVQSAGWTEGSDQEVAAFIDLYRSQGLNQVICTDISKDGMLSGPSIDLYRTLLKDRSDLHLIASGGITTMQDLRDLRDAGLAGAIIGKAIYEGMITIEELAAFGEN</sequence>
<evidence type="ECO:0000256" key="3">
    <source>
        <dbReference type="ARBA" id="ARBA00005133"/>
    </source>
</evidence>
<dbReference type="AlphaFoldDB" id="A0A372MFE4"/>
<dbReference type="CDD" id="cd04732">
    <property type="entry name" value="HisA"/>
    <property type="match status" value="1"/>
</dbReference>
<keyword evidence="5 9" id="KW-0963">Cytoplasm</keyword>
<dbReference type="InterPro" id="IPR044524">
    <property type="entry name" value="Isoase_HisA-like"/>
</dbReference>
<dbReference type="Proteomes" id="UP000264002">
    <property type="component" value="Unassembled WGS sequence"/>
</dbReference>
<keyword evidence="13" id="KW-1185">Reference proteome</keyword>
<dbReference type="NCBIfam" id="TIGR00007">
    <property type="entry name" value="1-(5-phosphoribosyl)-5-[(5-phosphoribosylamino)methylideneamino]imidazole-4-carboxamide isomerase"/>
    <property type="match status" value="1"/>
</dbReference>
<evidence type="ECO:0000256" key="6">
    <source>
        <dbReference type="ARBA" id="ARBA00022605"/>
    </source>
</evidence>
<evidence type="ECO:0000256" key="9">
    <source>
        <dbReference type="HAMAP-Rule" id="MF_01014"/>
    </source>
</evidence>
<keyword evidence="6 9" id="KW-0028">Amino-acid biosynthesis</keyword>
<comment type="caution">
    <text evidence="12">The sequence shown here is derived from an EMBL/GenBank/DDBJ whole genome shotgun (WGS) entry which is preliminary data.</text>
</comment>
<dbReference type="EC" id="5.3.1.16" evidence="9 11"/>
<dbReference type="GO" id="GO:0000162">
    <property type="term" value="P:L-tryptophan biosynthetic process"/>
    <property type="evidence" value="ECO:0007669"/>
    <property type="project" value="TreeGrafter"/>
</dbReference>
<keyword evidence="8 9" id="KW-0413">Isomerase</keyword>
<evidence type="ECO:0000256" key="10">
    <source>
        <dbReference type="RuleBase" id="RU003657"/>
    </source>
</evidence>
<dbReference type="InterPro" id="IPR011060">
    <property type="entry name" value="RibuloseP-bd_barrel"/>
</dbReference>
<dbReference type="PANTHER" id="PTHR43090">
    <property type="entry name" value="1-(5-PHOSPHORIBOSYL)-5-[(5-PHOSPHORIBOSYLAMINO)METHYLIDENEAMINO] IMIDAZOLE-4-CARBOXAMIDE ISOMERASE"/>
    <property type="match status" value="1"/>
</dbReference>
<evidence type="ECO:0000256" key="8">
    <source>
        <dbReference type="ARBA" id="ARBA00023235"/>
    </source>
</evidence>
<comment type="catalytic activity">
    <reaction evidence="1 9 11">
        <text>1-(5-phospho-beta-D-ribosyl)-5-[(5-phospho-beta-D-ribosylamino)methylideneamino]imidazole-4-carboxamide = 5-[(5-phospho-1-deoxy-D-ribulos-1-ylimino)methylamino]-1-(5-phospho-beta-D-ribosyl)imidazole-4-carboxamide</text>
        <dbReference type="Rhea" id="RHEA:15469"/>
        <dbReference type="ChEBI" id="CHEBI:58435"/>
        <dbReference type="ChEBI" id="CHEBI:58525"/>
        <dbReference type="EC" id="5.3.1.16"/>
    </reaction>
</comment>
<protein>
    <recommendedName>
        <fullName evidence="9 11">1-(5-phosphoribosyl)-5-[(5-phosphoribosylamino)methylideneamino] imidazole-4-carboxamide isomerase</fullName>
        <ecNumber evidence="9 11">5.3.1.16</ecNumber>
    </recommendedName>
    <alternativeName>
        <fullName evidence="9">Phosphoribosylformimino-5-aminoimidazole carboxamide ribotide isomerase</fullName>
    </alternativeName>
</protein>
<name>A0A372MFE4_9SPIR</name>
<comment type="similarity">
    <text evidence="4 9 10">Belongs to the HisA/HisF family.</text>
</comment>
<feature type="active site" description="Proton acceptor" evidence="9">
    <location>
        <position position="9"/>
    </location>
</feature>
<comment type="pathway">
    <text evidence="3 9 11">Amino-acid biosynthesis; L-histidine biosynthesis; L-histidine from 5-phospho-alpha-D-ribose 1-diphosphate: step 4/9.</text>
</comment>
<evidence type="ECO:0000256" key="4">
    <source>
        <dbReference type="ARBA" id="ARBA00009667"/>
    </source>
</evidence>
<keyword evidence="7 9" id="KW-0368">Histidine biosynthesis</keyword>
<dbReference type="Pfam" id="PF00977">
    <property type="entry name" value="His_biosynth"/>
    <property type="match status" value="1"/>
</dbReference>
<dbReference type="FunFam" id="3.20.20.70:FF:000009">
    <property type="entry name" value="1-(5-phosphoribosyl)-5-[(5-phosphoribosylamino)methylideneamino] imidazole-4-carboxamide isomerase"/>
    <property type="match status" value="1"/>
</dbReference>
<dbReference type="HAMAP" id="MF_01014">
    <property type="entry name" value="HisA"/>
    <property type="match status" value="1"/>
</dbReference>
<dbReference type="InterPro" id="IPR013785">
    <property type="entry name" value="Aldolase_TIM"/>
</dbReference>
<evidence type="ECO:0000256" key="7">
    <source>
        <dbReference type="ARBA" id="ARBA00023102"/>
    </source>
</evidence>
<evidence type="ECO:0000256" key="1">
    <source>
        <dbReference type="ARBA" id="ARBA00000901"/>
    </source>
</evidence>
<dbReference type="GO" id="GO:0003949">
    <property type="term" value="F:1-(5-phosphoribosyl)-5-[(5-phosphoribosylamino)methylideneamino]imidazole-4-carboxamide isomerase activity"/>
    <property type="evidence" value="ECO:0007669"/>
    <property type="project" value="UniProtKB-UniRule"/>
</dbReference>
<dbReference type="GO" id="GO:0005737">
    <property type="term" value="C:cytoplasm"/>
    <property type="evidence" value="ECO:0007669"/>
    <property type="project" value="UniProtKB-SubCell"/>
</dbReference>
<dbReference type="EMBL" id="QUWK01000009">
    <property type="protein sequence ID" value="RFU94454.1"/>
    <property type="molecule type" value="Genomic_DNA"/>
</dbReference>
<dbReference type="InterPro" id="IPR023016">
    <property type="entry name" value="HisA/PriA"/>
</dbReference>
<evidence type="ECO:0000256" key="5">
    <source>
        <dbReference type="ARBA" id="ARBA00022490"/>
    </source>
</evidence>
<feature type="active site" description="Proton donor" evidence="9">
    <location>
        <position position="131"/>
    </location>
</feature>
<reference evidence="13" key="1">
    <citation type="submission" date="2018-08" db="EMBL/GenBank/DDBJ databases">
        <authorList>
            <person name="Grouzdev D.S."/>
            <person name="Krutkina M.S."/>
        </authorList>
    </citation>
    <scope>NUCLEOTIDE SEQUENCE [LARGE SCALE GENOMIC DNA]</scope>
    <source>
        <strain evidence="13">4-11</strain>
    </source>
</reference>
<dbReference type="InterPro" id="IPR006063">
    <property type="entry name" value="HisA_bact_arch"/>
</dbReference>
<dbReference type="Gene3D" id="3.20.20.70">
    <property type="entry name" value="Aldolase class I"/>
    <property type="match status" value="1"/>
</dbReference>
<comment type="subcellular location">
    <subcellularLocation>
        <location evidence="2 9 11">Cytoplasm</location>
    </subcellularLocation>
</comment>
<dbReference type="SUPFAM" id="SSF51366">
    <property type="entry name" value="Ribulose-phoshate binding barrel"/>
    <property type="match status" value="1"/>
</dbReference>
<proteinExistence type="inferred from homology"/>
<reference evidence="12 13" key="2">
    <citation type="submission" date="2018-09" db="EMBL/GenBank/DDBJ databases">
        <title>Genome of Sphaerochaeta halotolerans strain 4-11.</title>
        <authorList>
            <person name="Nazina T.N."/>
            <person name="Sokolova D.S."/>
        </authorList>
    </citation>
    <scope>NUCLEOTIDE SEQUENCE [LARGE SCALE GENOMIC DNA]</scope>
    <source>
        <strain evidence="12 13">4-11</strain>
    </source>
</reference>
<accession>A0A372MFE4</accession>
<dbReference type="PANTHER" id="PTHR43090:SF2">
    <property type="entry name" value="1-(5-PHOSPHORIBOSYL)-5-[(5-PHOSPHORIBOSYLAMINO)METHYLIDENEAMINO] IMIDAZOLE-4-CARBOXAMIDE ISOMERASE"/>
    <property type="match status" value="1"/>
</dbReference>
<organism evidence="12 13">
    <name type="scientific">Sphaerochaeta halotolerans</name>
    <dbReference type="NCBI Taxonomy" id="2293840"/>
    <lineage>
        <taxon>Bacteria</taxon>
        <taxon>Pseudomonadati</taxon>
        <taxon>Spirochaetota</taxon>
        <taxon>Spirochaetia</taxon>
        <taxon>Spirochaetales</taxon>
        <taxon>Sphaerochaetaceae</taxon>
        <taxon>Sphaerochaeta</taxon>
    </lineage>
</organism>
<gene>
    <name evidence="9 12" type="primary">hisA</name>
    <name evidence="12" type="ORF">DYP60_09655</name>
</gene>
<evidence type="ECO:0000313" key="13">
    <source>
        <dbReference type="Proteomes" id="UP000264002"/>
    </source>
</evidence>
<evidence type="ECO:0000256" key="2">
    <source>
        <dbReference type="ARBA" id="ARBA00004496"/>
    </source>
</evidence>
<evidence type="ECO:0000256" key="11">
    <source>
        <dbReference type="RuleBase" id="RU003658"/>
    </source>
</evidence>
<dbReference type="GO" id="GO:0000105">
    <property type="term" value="P:L-histidine biosynthetic process"/>
    <property type="evidence" value="ECO:0007669"/>
    <property type="project" value="UniProtKB-UniRule"/>
</dbReference>
<dbReference type="InterPro" id="IPR006062">
    <property type="entry name" value="His_biosynth"/>
</dbReference>
<dbReference type="UniPathway" id="UPA00031">
    <property type="reaction ID" value="UER00009"/>
</dbReference>